<comment type="caution">
    <text evidence="1">The sequence shown here is derived from an EMBL/GenBank/DDBJ whole genome shotgun (WGS) entry which is preliminary data.</text>
</comment>
<evidence type="ECO:0008006" key="3">
    <source>
        <dbReference type="Google" id="ProtNLM"/>
    </source>
</evidence>
<name>A0A7W5ZWW2_9SPHN</name>
<protein>
    <recommendedName>
        <fullName evidence="3">DUF1289 domain-containing protein</fullName>
    </recommendedName>
</protein>
<sequence>MTEPEIASPCTGVCTIDAARRLCIGCARTLDEIAAWPEASIEQKQTIIAQITHRRLQA</sequence>
<organism evidence="1 2">
    <name type="scientific">Novosphingobium hassiacum</name>
    <dbReference type="NCBI Taxonomy" id="173676"/>
    <lineage>
        <taxon>Bacteria</taxon>
        <taxon>Pseudomonadati</taxon>
        <taxon>Pseudomonadota</taxon>
        <taxon>Alphaproteobacteria</taxon>
        <taxon>Sphingomonadales</taxon>
        <taxon>Sphingomonadaceae</taxon>
        <taxon>Novosphingobium</taxon>
    </lineage>
</organism>
<evidence type="ECO:0000313" key="1">
    <source>
        <dbReference type="EMBL" id="MBB3859979.1"/>
    </source>
</evidence>
<proteinExistence type="predicted"/>
<reference evidence="1 2" key="1">
    <citation type="submission" date="2020-08" db="EMBL/GenBank/DDBJ databases">
        <title>Genomic Encyclopedia of Type Strains, Phase IV (KMG-IV): sequencing the most valuable type-strain genomes for metagenomic binning, comparative biology and taxonomic classification.</title>
        <authorList>
            <person name="Goeker M."/>
        </authorList>
    </citation>
    <scope>NUCLEOTIDE SEQUENCE [LARGE SCALE GENOMIC DNA]</scope>
    <source>
        <strain evidence="1 2">DSM 14552</strain>
    </source>
</reference>
<dbReference type="Pfam" id="PF06945">
    <property type="entry name" value="DUF1289"/>
    <property type="match status" value="1"/>
</dbReference>
<dbReference type="EMBL" id="JACICY010000002">
    <property type="protein sequence ID" value="MBB3859979.1"/>
    <property type="molecule type" value="Genomic_DNA"/>
</dbReference>
<keyword evidence="2" id="KW-1185">Reference proteome</keyword>
<dbReference type="PANTHER" id="PTHR35175:SF2">
    <property type="entry name" value="DUF1289 DOMAIN-CONTAINING PROTEIN"/>
    <property type="match status" value="1"/>
</dbReference>
<gene>
    <name evidence="1" type="ORF">GGQ88_001240</name>
</gene>
<dbReference type="Proteomes" id="UP000562395">
    <property type="component" value="Unassembled WGS sequence"/>
</dbReference>
<accession>A0A7W5ZWW2</accession>
<dbReference type="RefSeq" id="WP_183612239.1">
    <property type="nucleotide sequence ID" value="NZ_JACICY010000002.1"/>
</dbReference>
<evidence type="ECO:0000313" key="2">
    <source>
        <dbReference type="Proteomes" id="UP000562395"/>
    </source>
</evidence>
<dbReference type="PANTHER" id="PTHR35175">
    <property type="entry name" value="DUF1289 DOMAIN-CONTAINING PROTEIN"/>
    <property type="match status" value="1"/>
</dbReference>
<dbReference type="InterPro" id="IPR010710">
    <property type="entry name" value="DUF1289"/>
</dbReference>
<dbReference type="AlphaFoldDB" id="A0A7W5ZWW2"/>